<evidence type="ECO:0000313" key="1">
    <source>
        <dbReference type="EMBL" id="ETR70352.1"/>
    </source>
</evidence>
<comment type="caution">
    <text evidence="1">The sequence shown here is derived from an EMBL/GenBank/DDBJ whole genome shotgun (WGS) entry which is preliminary data.</text>
</comment>
<protein>
    <recommendedName>
        <fullName evidence="3">CRISPR-associated protein Csx10</fullName>
    </recommendedName>
</protein>
<name>A0A1V1P647_9BACT</name>
<accession>A0A1V1P647</accession>
<proteinExistence type="predicted"/>
<evidence type="ECO:0000313" key="2">
    <source>
        <dbReference type="Proteomes" id="UP000189670"/>
    </source>
</evidence>
<dbReference type="AlphaFoldDB" id="A0A1V1P647"/>
<sequence length="558" mass="63894">MHELKFEIFNESPLVFSSKFGDLNMVYTKDYIPGNTVLGIIANQFARKNKLSDDMHTDAQFCRYFLSGQVIFGHAYISCDKAFYPLPYSIQKDKYGDMYHELLFHSDVSDTRYTPQFCHIQGKKIELKTVKKRIHFHHARNRTQGVPEVGLFFNYESISPGQSFRGAIKGSQSDLHALVNTCGTEWQGFAGRSKNAQYGRIQFKFIDASPQKIVDIQLPKKQLSLTLLSDTIIYNSYGFPSTNRADIKNYLPGIAFNQSDSSEEDCKSFVKHDKIEGYSARWRLKTPSAPCFKAGSTFLVDISNCDARKLNDVQQSGLGERTHEGYGQCQFGWQTDGTFQEMIHLDSKASQPDKKDTRKKHDMKASEKIYNLLQQLVHPSIAVKEASEKVYSLLQELINPSIAVSDTVKKMLHELCQKYMIQQVQIKALEDQQAFVDAASAWDPLPSNSLIAKLGAMAESSNSETFCQRIQDLRETAINQLKNCHNEKETLYEFLLKQPVEDCKQKPAEKQSARDDQRVLAKKQIKDIEGFPDYESLHKTYWQTFFSMMRKHTKELNV</sequence>
<dbReference type="EMBL" id="ATBP01000439">
    <property type="protein sequence ID" value="ETR70352.1"/>
    <property type="molecule type" value="Genomic_DNA"/>
</dbReference>
<dbReference type="Proteomes" id="UP000189670">
    <property type="component" value="Unassembled WGS sequence"/>
</dbReference>
<reference evidence="2" key="1">
    <citation type="submission" date="2012-11" db="EMBL/GenBank/DDBJ databases">
        <authorList>
            <person name="Lucero-Rivera Y.E."/>
            <person name="Tovar-Ramirez D."/>
        </authorList>
    </citation>
    <scope>NUCLEOTIDE SEQUENCE [LARGE SCALE GENOMIC DNA]</scope>
    <source>
        <strain evidence="2">Araruama</strain>
    </source>
</reference>
<gene>
    <name evidence="1" type="ORF">OMM_03303</name>
</gene>
<organism evidence="1 2">
    <name type="scientific">Candidatus Magnetoglobus multicellularis str. Araruama</name>
    <dbReference type="NCBI Taxonomy" id="890399"/>
    <lineage>
        <taxon>Bacteria</taxon>
        <taxon>Pseudomonadati</taxon>
        <taxon>Thermodesulfobacteriota</taxon>
        <taxon>Desulfobacteria</taxon>
        <taxon>Desulfobacterales</taxon>
        <taxon>Desulfobacteraceae</taxon>
        <taxon>Candidatus Magnetoglobus</taxon>
    </lineage>
</organism>
<evidence type="ECO:0008006" key="3">
    <source>
        <dbReference type="Google" id="ProtNLM"/>
    </source>
</evidence>